<feature type="binding site" evidence="11">
    <location>
        <position position="70"/>
    </location>
    <ligand>
        <name>ATP</name>
        <dbReference type="ChEBI" id="CHEBI:30616"/>
    </ligand>
</feature>
<feature type="domain" description="Galactokinase N-terminal" evidence="15">
    <location>
        <begin position="9"/>
        <end position="60"/>
    </location>
</feature>
<reference evidence="16 17" key="1">
    <citation type="submission" date="2017-01" db="EMBL/GenBank/DDBJ databases">
        <title>Draft genome sequence of Bacillus oleronius.</title>
        <authorList>
            <person name="Allam M."/>
        </authorList>
    </citation>
    <scope>NUCLEOTIDE SEQUENCE [LARGE SCALE GENOMIC DNA]</scope>
    <source>
        <strain evidence="16 17">DSM 9356</strain>
    </source>
</reference>
<feature type="binding site" evidence="11">
    <location>
        <position position="133"/>
    </location>
    <ligand>
        <name>Mg(2+)</name>
        <dbReference type="ChEBI" id="CHEBI:18420"/>
    </ligand>
</feature>
<keyword evidence="5 11" id="KW-0547">Nucleotide-binding</keyword>
<dbReference type="InterPro" id="IPR036554">
    <property type="entry name" value="GHMP_kinase_C_sf"/>
</dbReference>
<evidence type="ECO:0000259" key="13">
    <source>
        <dbReference type="Pfam" id="PF00288"/>
    </source>
</evidence>
<dbReference type="Proteomes" id="UP000189761">
    <property type="component" value="Unassembled WGS sequence"/>
</dbReference>
<evidence type="ECO:0000313" key="17">
    <source>
        <dbReference type="Proteomes" id="UP000189761"/>
    </source>
</evidence>
<evidence type="ECO:0000256" key="11">
    <source>
        <dbReference type="HAMAP-Rule" id="MF_00246"/>
    </source>
</evidence>
<evidence type="ECO:0000256" key="8">
    <source>
        <dbReference type="ARBA" id="ARBA00022842"/>
    </source>
</evidence>
<evidence type="ECO:0000256" key="6">
    <source>
        <dbReference type="ARBA" id="ARBA00022777"/>
    </source>
</evidence>
<dbReference type="PRINTS" id="PR00473">
    <property type="entry name" value="GALCTOKINASE"/>
</dbReference>
<dbReference type="PRINTS" id="PR00959">
    <property type="entry name" value="MEVGALKINASE"/>
</dbReference>
<dbReference type="Gene3D" id="3.30.70.890">
    <property type="entry name" value="GHMP kinase, C-terminal domain"/>
    <property type="match status" value="1"/>
</dbReference>
<comment type="pathway">
    <text evidence="11">Carbohydrate metabolism; galactose metabolism.</text>
</comment>
<dbReference type="GO" id="GO:0006012">
    <property type="term" value="P:galactose metabolic process"/>
    <property type="evidence" value="ECO:0007669"/>
    <property type="project" value="UniProtKB-UniRule"/>
</dbReference>
<dbReference type="NCBIfam" id="NF003705">
    <property type="entry name" value="PRK05322.1"/>
    <property type="match status" value="1"/>
</dbReference>
<dbReference type="InterPro" id="IPR019539">
    <property type="entry name" value="GalKase_N"/>
</dbReference>
<dbReference type="PROSITE" id="PS00106">
    <property type="entry name" value="GALACTOKINASE"/>
    <property type="match status" value="1"/>
</dbReference>
<dbReference type="HAMAP" id="MF_00246">
    <property type="entry name" value="Galactokinase"/>
    <property type="match status" value="1"/>
</dbReference>
<dbReference type="AlphaFoldDB" id="A0A8E2I5M0"/>
<evidence type="ECO:0000256" key="3">
    <source>
        <dbReference type="ARBA" id="ARBA00022679"/>
    </source>
</evidence>
<dbReference type="InterPro" id="IPR006203">
    <property type="entry name" value="GHMP_knse_ATP-bd_CS"/>
</dbReference>
<dbReference type="SUPFAM" id="SSF55060">
    <property type="entry name" value="GHMP Kinase, C-terminal domain"/>
    <property type="match status" value="1"/>
</dbReference>
<feature type="site" description="Transition state stabilizer" evidence="11">
    <location>
        <position position="30"/>
    </location>
</feature>
<dbReference type="InterPro" id="IPR006206">
    <property type="entry name" value="Mevalonate/galactokinase"/>
</dbReference>
<evidence type="ECO:0000256" key="9">
    <source>
        <dbReference type="ARBA" id="ARBA00023144"/>
    </source>
</evidence>
<comment type="similarity">
    <text evidence="1 11">Belongs to the GHMP kinase family. GalK subfamily.</text>
</comment>
<keyword evidence="4 11" id="KW-0479">Metal-binding</keyword>
<comment type="function">
    <text evidence="11">Catalyzes the transfer of the gamma-phosphate of ATP to D-galactose to form alpha-D-galactose-1-phosphate (Gal-1-P).</text>
</comment>
<keyword evidence="7 11" id="KW-0067">ATP-binding</keyword>
<feature type="domain" description="GHMP kinase N-terminal" evidence="13">
    <location>
        <begin position="96"/>
        <end position="185"/>
    </location>
</feature>
<organism evidence="16 17">
    <name type="scientific">Heyndrickxia oleronia</name>
    <dbReference type="NCBI Taxonomy" id="38875"/>
    <lineage>
        <taxon>Bacteria</taxon>
        <taxon>Bacillati</taxon>
        <taxon>Bacillota</taxon>
        <taxon>Bacilli</taxon>
        <taxon>Bacillales</taxon>
        <taxon>Bacillaceae</taxon>
        <taxon>Heyndrickxia</taxon>
    </lineage>
</organism>
<dbReference type="PANTHER" id="PTHR10457:SF7">
    <property type="entry name" value="GALACTOKINASE-RELATED"/>
    <property type="match status" value="1"/>
</dbReference>
<dbReference type="InterPro" id="IPR014721">
    <property type="entry name" value="Ribsml_uS5_D2-typ_fold_subgr"/>
</dbReference>
<evidence type="ECO:0000256" key="4">
    <source>
        <dbReference type="ARBA" id="ARBA00022723"/>
    </source>
</evidence>
<dbReference type="InterPro" id="IPR019741">
    <property type="entry name" value="Galactokinase_CS"/>
</dbReference>
<dbReference type="UniPathway" id="UPA00214"/>
<proteinExistence type="inferred from homology"/>
<dbReference type="InterPro" id="IPR013750">
    <property type="entry name" value="GHMP_kinase_C_dom"/>
</dbReference>
<keyword evidence="3 11" id="KW-0808">Transferase</keyword>
<dbReference type="SUPFAM" id="SSF54211">
    <property type="entry name" value="Ribosomal protein S5 domain 2-like"/>
    <property type="match status" value="1"/>
</dbReference>
<dbReference type="GO" id="GO:0005524">
    <property type="term" value="F:ATP binding"/>
    <property type="evidence" value="ECO:0007669"/>
    <property type="project" value="UniProtKB-UniRule"/>
</dbReference>
<comment type="subcellular location">
    <subcellularLocation>
        <location evidence="11">Cytoplasm</location>
    </subcellularLocation>
</comment>
<keyword evidence="2 11" id="KW-0963">Cytoplasm</keyword>
<feature type="binding site" evidence="11">
    <location>
        <position position="165"/>
    </location>
    <ligand>
        <name>Mg(2+)</name>
        <dbReference type="ChEBI" id="CHEBI:18420"/>
    </ligand>
</feature>
<dbReference type="PROSITE" id="PS00627">
    <property type="entry name" value="GHMP_KINASES_ATP"/>
    <property type="match status" value="1"/>
</dbReference>
<comment type="catalytic activity">
    <reaction evidence="11">
        <text>alpha-D-galactose + ATP = alpha-D-galactose 1-phosphate + ADP + H(+)</text>
        <dbReference type="Rhea" id="RHEA:13553"/>
        <dbReference type="ChEBI" id="CHEBI:15378"/>
        <dbReference type="ChEBI" id="CHEBI:28061"/>
        <dbReference type="ChEBI" id="CHEBI:30616"/>
        <dbReference type="ChEBI" id="CHEBI:58336"/>
        <dbReference type="ChEBI" id="CHEBI:456216"/>
        <dbReference type="EC" id="2.7.1.6"/>
    </reaction>
</comment>
<dbReference type="Gene3D" id="3.30.230.10">
    <property type="match status" value="1"/>
</dbReference>
<comment type="caution">
    <text evidence="16">The sequence shown here is derived from an EMBL/GenBank/DDBJ whole genome shotgun (WGS) entry which is preliminary data.</text>
</comment>
<accession>A0A8E2I5M0</accession>
<sequence length="391" mass="44247">MNLHFLFDTFREIYPQKECDDPKAFFSPGRINLIGEHTDYNGGHVFPAAITYGTYGLARKRSDRLVRMFSMNFEEKGIIEFTLDDLNYKSHHHWVNYPKGMIRFIQELGKELPCGLEVLIYGNIPNGAGLSSSASLEMLTGVMVNELYGFQLEMLELVKAGKRVENEFIGVKSGIMDQFAIGMGKDNCGILLNCNTLKYEYAPLPLSEYKIIIMNTNKRRVLSDSKYNIRRSECEKALKLIQQECKVQSLGEITEEEFEAYKYLIDNDVLQKRARHAVYENQRTLKALQALKNDDLKGFGRLMNASHVSLRDDYEVTGIELDSLVEAAWKQEGVVGARMTGAGFGGCAIAIVKEEMVEKFIFEVGKEYQTKIGYQATFYAASIGNGTKAIE</sequence>
<dbReference type="GO" id="GO:0005829">
    <property type="term" value="C:cytosol"/>
    <property type="evidence" value="ECO:0007669"/>
    <property type="project" value="TreeGrafter"/>
</dbReference>
<keyword evidence="17" id="KW-1185">Reference proteome</keyword>
<feature type="binding site" evidence="11">
    <location>
        <position position="227"/>
    </location>
    <ligand>
        <name>substrate</name>
    </ligand>
</feature>
<dbReference type="InterPro" id="IPR006204">
    <property type="entry name" value="GHMP_kinase_N_dom"/>
</dbReference>
<feature type="active site" description="Proton acceptor" evidence="11">
    <location>
        <position position="177"/>
    </location>
</feature>
<evidence type="ECO:0000259" key="15">
    <source>
        <dbReference type="Pfam" id="PF10509"/>
    </source>
</evidence>
<feature type="binding site" evidence="11">
    <location>
        <begin position="127"/>
        <end position="133"/>
    </location>
    <ligand>
        <name>ATP</name>
        <dbReference type="ChEBI" id="CHEBI:30616"/>
    </ligand>
</feature>
<keyword evidence="8 11" id="KW-0460">Magnesium</keyword>
<dbReference type="InterPro" id="IPR000705">
    <property type="entry name" value="Galactokinase"/>
</dbReference>
<dbReference type="NCBIfam" id="TIGR00131">
    <property type="entry name" value="gal_kin"/>
    <property type="match status" value="1"/>
</dbReference>
<evidence type="ECO:0000313" key="16">
    <source>
        <dbReference type="EMBL" id="OOP66543.1"/>
    </source>
</evidence>
<dbReference type="GO" id="GO:0004335">
    <property type="term" value="F:galactokinase activity"/>
    <property type="evidence" value="ECO:0007669"/>
    <property type="project" value="UniProtKB-UniRule"/>
</dbReference>
<dbReference type="PANTHER" id="PTHR10457">
    <property type="entry name" value="MEVALONATE KINASE/GALACTOKINASE"/>
    <property type="match status" value="1"/>
</dbReference>
<dbReference type="FunFam" id="3.30.70.890:FF:000001">
    <property type="entry name" value="Galactokinase"/>
    <property type="match status" value="1"/>
</dbReference>
<evidence type="ECO:0000256" key="12">
    <source>
        <dbReference type="NCBIfam" id="TIGR00131"/>
    </source>
</evidence>
<protein>
    <recommendedName>
        <fullName evidence="11 12">Galactokinase</fullName>
        <ecNumber evidence="11 12">2.7.1.6</ecNumber>
    </recommendedName>
    <alternativeName>
        <fullName evidence="11">Galactose kinase</fullName>
    </alternativeName>
</protein>
<dbReference type="InterPro" id="IPR022963">
    <property type="entry name" value="Galactokinase_bac"/>
</dbReference>
<keyword evidence="6 11" id="KW-0418">Kinase</keyword>
<dbReference type="Pfam" id="PF08544">
    <property type="entry name" value="GHMP_kinases_C"/>
    <property type="match status" value="1"/>
</dbReference>
<feature type="binding site" evidence="11">
    <location>
        <begin position="36"/>
        <end position="39"/>
    </location>
    <ligand>
        <name>substrate</name>
    </ligand>
</feature>
<dbReference type="GO" id="GO:0000287">
    <property type="term" value="F:magnesium ion binding"/>
    <property type="evidence" value="ECO:0007669"/>
    <property type="project" value="UniProtKB-UniRule"/>
</dbReference>
<gene>
    <name evidence="11" type="primary">galK</name>
    <name evidence="16" type="ORF">BWZ43_20460</name>
</gene>
<dbReference type="FunFam" id="3.30.230.10:FF:000017">
    <property type="entry name" value="Galactokinase"/>
    <property type="match status" value="1"/>
</dbReference>
<dbReference type="RefSeq" id="WP_078111069.1">
    <property type="nucleotide sequence ID" value="NZ_CP065424.1"/>
</dbReference>
<name>A0A8E2I5M0_9BACI</name>
<evidence type="ECO:0000256" key="5">
    <source>
        <dbReference type="ARBA" id="ARBA00022741"/>
    </source>
</evidence>
<keyword evidence="9 11" id="KW-0299">Galactose metabolism</keyword>
<dbReference type="Pfam" id="PF10509">
    <property type="entry name" value="GalKase_gal_bdg"/>
    <property type="match status" value="1"/>
</dbReference>
<evidence type="ECO:0000256" key="10">
    <source>
        <dbReference type="ARBA" id="ARBA00023277"/>
    </source>
</evidence>
<keyword evidence="10 11" id="KW-0119">Carbohydrate metabolism</keyword>
<feature type="domain" description="GHMP kinase C-terminal" evidence="14">
    <location>
        <begin position="287"/>
        <end position="364"/>
    </location>
</feature>
<dbReference type="EMBL" id="MTLA01000298">
    <property type="protein sequence ID" value="OOP66543.1"/>
    <property type="molecule type" value="Genomic_DNA"/>
</dbReference>
<dbReference type="InterPro" id="IPR020568">
    <property type="entry name" value="Ribosomal_Su5_D2-typ_SF"/>
</dbReference>
<dbReference type="PIRSF" id="PIRSF000530">
    <property type="entry name" value="Galactokinase"/>
    <property type="match status" value="1"/>
</dbReference>
<dbReference type="Pfam" id="PF00288">
    <property type="entry name" value="GHMP_kinases_N"/>
    <property type="match status" value="1"/>
</dbReference>
<evidence type="ECO:0000256" key="2">
    <source>
        <dbReference type="ARBA" id="ARBA00022490"/>
    </source>
</evidence>
<dbReference type="EC" id="2.7.1.6" evidence="11 12"/>
<evidence type="ECO:0000256" key="7">
    <source>
        <dbReference type="ARBA" id="ARBA00022840"/>
    </source>
</evidence>
<evidence type="ECO:0000256" key="1">
    <source>
        <dbReference type="ARBA" id="ARBA00006566"/>
    </source>
</evidence>
<evidence type="ECO:0000259" key="14">
    <source>
        <dbReference type="Pfam" id="PF08544"/>
    </source>
</evidence>